<dbReference type="GO" id="GO:0005085">
    <property type="term" value="F:guanyl-nucleotide exchange factor activity"/>
    <property type="evidence" value="ECO:0007669"/>
    <property type="project" value="InterPro"/>
</dbReference>
<dbReference type="GO" id="GO:0005794">
    <property type="term" value="C:Golgi apparatus"/>
    <property type="evidence" value="ECO:0007669"/>
    <property type="project" value="UniProtKB-ARBA"/>
</dbReference>
<dbReference type="Pfam" id="PF12783">
    <property type="entry name" value="Sec7-like_HUS"/>
    <property type="match status" value="1"/>
</dbReference>
<feature type="region of interest" description="Disordered" evidence="1">
    <location>
        <begin position="361"/>
        <end position="395"/>
    </location>
</feature>
<dbReference type="GeneID" id="20674747"/>
<feature type="region of interest" description="Disordered" evidence="1">
    <location>
        <begin position="193"/>
        <end position="264"/>
    </location>
</feature>
<feature type="region of interest" description="Disordered" evidence="1">
    <location>
        <begin position="1"/>
        <end position="21"/>
    </location>
</feature>
<dbReference type="SUPFAM" id="SSF48425">
    <property type="entry name" value="Sec7 domain"/>
    <property type="match status" value="2"/>
</dbReference>
<feature type="domain" description="SEC7" evidence="2">
    <location>
        <begin position="264"/>
        <end position="466"/>
    </location>
</feature>
<dbReference type="Pfam" id="PF01369">
    <property type="entry name" value="Sec7"/>
    <property type="match status" value="2"/>
</dbReference>
<proteinExistence type="predicted"/>
<dbReference type="RefSeq" id="XP_009546865.1">
    <property type="nucleotide sequence ID" value="XM_009548570.1"/>
</dbReference>
<dbReference type="AlphaFoldDB" id="W4K980"/>
<dbReference type="SMART" id="SM00222">
    <property type="entry name" value="Sec7"/>
    <property type="match status" value="1"/>
</dbReference>
<dbReference type="InParanoid" id="W4K980"/>
<evidence type="ECO:0000313" key="4">
    <source>
        <dbReference type="Proteomes" id="UP000030671"/>
    </source>
</evidence>
<dbReference type="HOGENOM" id="CLU_298973_0_0_1"/>
<dbReference type="Gene3D" id="1.10.220.20">
    <property type="match status" value="1"/>
</dbReference>
<feature type="region of interest" description="Disordered" evidence="1">
    <location>
        <begin position="925"/>
        <end position="955"/>
    </location>
</feature>
<dbReference type="InterPro" id="IPR032691">
    <property type="entry name" value="Mon2/Sec7/BIG1-like_HUS"/>
</dbReference>
<dbReference type="EMBL" id="KI925458">
    <property type="protein sequence ID" value="ETW82338.1"/>
    <property type="molecule type" value="Genomic_DNA"/>
</dbReference>
<evidence type="ECO:0000313" key="3">
    <source>
        <dbReference type="EMBL" id="ETW82338.1"/>
    </source>
</evidence>
<feature type="compositionally biased region" description="Basic residues" evidence="1">
    <location>
        <begin position="378"/>
        <end position="395"/>
    </location>
</feature>
<dbReference type="PANTHER" id="PTHR10663:SF375">
    <property type="entry name" value="LD29171P"/>
    <property type="match status" value="1"/>
</dbReference>
<dbReference type="eggNOG" id="KOG0929">
    <property type="taxonomic scope" value="Eukaryota"/>
</dbReference>
<reference evidence="3 4" key="1">
    <citation type="journal article" date="2012" name="New Phytol.">
        <title>Insight into trade-off between wood decay and parasitism from the genome of a fungal forest pathogen.</title>
        <authorList>
            <person name="Olson A."/>
            <person name="Aerts A."/>
            <person name="Asiegbu F."/>
            <person name="Belbahri L."/>
            <person name="Bouzid O."/>
            <person name="Broberg A."/>
            <person name="Canback B."/>
            <person name="Coutinho P.M."/>
            <person name="Cullen D."/>
            <person name="Dalman K."/>
            <person name="Deflorio G."/>
            <person name="van Diepen L.T."/>
            <person name="Dunand C."/>
            <person name="Duplessis S."/>
            <person name="Durling M."/>
            <person name="Gonthier P."/>
            <person name="Grimwood J."/>
            <person name="Fossdal C.G."/>
            <person name="Hansson D."/>
            <person name="Henrissat B."/>
            <person name="Hietala A."/>
            <person name="Himmelstrand K."/>
            <person name="Hoffmeister D."/>
            <person name="Hogberg N."/>
            <person name="James T.Y."/>
            <person name="Karlsson M."/>
            <person name="Kohler A."/>
            <person name="Kues U."/>
            <person name="Lee Y.H."/>
            <person name="Lin Y.C."/>
            <person name="Lind M."/>
            <person name="Lindquist E."/>
            <person name="Lombard V."/>
            <person name="Lucas S."/>
            <person name="Lunden K."/>
            <person name="Morin E."/>
            <person name="Murat C."/>
            <person name="Park J."/>
            <person name="Raffaello T."/>
            <person name="Rouze P."/>
            <person name="Salamov A."/>
            <person name="Schmutz J."/>
            <person name="Solheim H."/>
            <person name="Stahlberg J."/>
            <person name="Velez H."/>
            <person name="de Vries R.P."/>
            <person name="Wiebenga A."/>
            <person name="Woodward S."/>
            <person name="Yakovlev I."/>
            <person name="Garbelotto M."/>
            <person name="Martin F."/>
            <person name="Grigoriev I.V."/>
            <person name="Stenlid J."/>
        </authorList>
    </citation>
    <scope>NUCLEOTIDE SEQUENCE [LARGE SCALE GENOMIC DNA]</scope>
    <source>
        <strain evidence="3 4">TC 32-1</strain>
    </source>
</reference>
<evidence type="ECO:0000256" key="1">
    <source>
        <dbReference type="SAM" id="MobiDB-lite"/>
    </source>
</evidence>
<dbReference type="Gene3D" id="1.10.1000.11">
    <property type="entry name" value="Arf Nucleotide-binding Site Opener,domain 2"/>
    <property type="match status" value="1"/>
</dbReference>
<keyword evidence="4" id="KW-1185">Reference proteome</keyword>
<dbReference type="GO" id="GO:0032012">
    <property type="term" value="P:regulation of ARF protein signal transduction"/>
    <property type="evidence" value="ECO:0007669"/>
    <property type="project" value="InterPro"/>
</dbReference>
<dbReference type="InterPro" id="IPR000904">
    <property type="entry name" value="Sec7_dom"/>
</dbReference>
<dbReference type="InterPro" id="IPR035999">
    <property type="entry name" value="Sec7_dom_sf"/>
</dbReference>
<accession>W4K980</accession>
<sequence length="1004" mass="110409">MGSSTARTGRIPLTRGSPSHSSACVPFSLFCTRASSRPSTPAQGHHAPPAHTMTINDLFLKDAFLIFRSMCKLTMKPLNSESLSLSRKAASPVPQVFEISVEIFWRVITGFWTKLKKEIEVPFHEIFFPILEMKTSTLKQKAAILGMLSRLCHDPQALVEIYLNYDCDSQVADNIYEHLMNIITKIGTSTLPSAAQQKPADPASPTLTPTSKAYAPGIPPVGEDGCPEGLTPDASQSLDRLPTGGPSAEATRQPTPGIHDDPGRFESAKQKKTMLLEGVKKFNLKPKRTGFILSKAPQDVTRFLLHTDGLSKSMIGEYLGEGRTSRPCTRSSTCSTCGACPSSTRCTSTCRRSACPGKRRRSIGSCSSSPSATSRAMQTHRSRTPMRVPRAAHPRARLTRHGPVSVADTAYVISYSVILLNTDAHNPQVKKRMTRADFVKNTRGINEGADLPEELLSAIFDDIVNNGIRIKDEVDSSLVASLAPGAGLASALATVGQDLQREAYMLQSNGMANKTEETDNLDVVELCLDGFRNAIRIVCFFDLELERNAFVTTLAKFTFLNNLGEIKTKNMEAAQMLLDVTVMEGNNLKGSWREVLSCVSQLEHMQLISSGVDVLDARKGYVARAPIVFAWTRVDFKLCSTRTRRLVTITMTDPCSCTCAARVYHERLYACANLGMACYFLSFKLSHHVSFVCKFRHSYLAAFQVSTRSVGLARSHGALYVVSNTTSQATRYFSRRSSSSLQEPFAFKLSMPSVSQECLNALASRVKSSLELSRTLKVQQAAAQSTISMLKSKVSSLGSLAQASQTVSPPRSCACPTPLLPSRPARASNLTLDPACARSVLFSTRIHLPATQSYMRRGRPRVTKAPFAHLIPSIANSAFVPMRERATPRRHAPAFACYPSHTRPPPNALDPFHPLSSRIRLRLRPRFDPDPLPHDSSSSRTRARTTSRRPLDHSSLVLDRCRNHRHTRPRARLTPHSLILIALVLSSLRTLDLTFVNSPILDLT</sequence>
<organism evidence="3 4">
    <name type="scientific">Heterobasidion irregulare (strain TC 32-1)</name>
    <dbReference type="NCBI Taxonomy" id="747525"/>
    <lineage>
        <taxon>Eukaryota</taxon>
        <taxon>Fungi</taxon>
        <taxon>Dikarya</taxon>
        <taxon>Basidiomycota</taxon>
        <taxon>Agaricomycotina</taxon>
        <taxon>Agaricomycetes</taxon>
        <taxon>Russulales</taxon>
        <taxon>Bondarzewiaceae</taxon>
        <taxon>Heterobasidion</taxon>
        <taxon>Heterobasidion annosum species complex</taxon>
    </lineage>
</organism>
<name>W4K980_HETIT</name>
<feature type="compositionally biased region" description="Low complexity" evidence="1">
    <location>
        <begin position="363"/>
        <end position="375"/>
    </location>
</feature>
<protein>
    <recommendedName>
        <fullName evidence="2">SEC7 domain-containing protein</fullName>
    </recommendedName>
</protein>
<dbReference type="PROSITE" id="PS50190">
    <property type="entry name" value="SEC7"/>
    <property type="match status" value="1"/>
</dbReference>
<dbReference type="OrthoDB" id="18431at2759"/>
<dbReference type="PANTHER" id="PTHR10663">
    <property type="entry name" value="GUANYL-NUCLEOTIDE EXCHANGE FACTOR"/>
    <property type="match status" value="1"/>
</dbReference>
<dbReference type="KEGG" id="hir:HETIRDRAFT_434454"/>
<gene>
    <name evidence="3" type="ORF">HETIRDRAFT_434454</name>
</gene>
<dbReference type="InterPro" id="IPR023394">
    <property type="entry name" value="Sec7_C_sf"/>
</dbReference>
<dbReference type="Proteomes" id="UP000030671">
    <property type="component" value="Unassembled WGS sequence"/>
</dbReference>
<evidence type="ECO:0000259" key="2">
    <source>
        <dbReference type="PROSITE" id="PS50190"/>
    </source>
</evidence>